<dbReference type="InterPro" id="IPR029052">
    <property type="entry name" value="Metallo-depent_PP-like"/>
</dbReference>
<dbReference type="InterPro" id="IPR004843">
    <property type="entry name" value="Calcineurin-like_PHP"/>
</dbReference>
<dbReference type="Proteomes" id="UP000019849">
    <property type="component" value="Unassembled WGS sequence"/>
</dbReference>
<evidence type="ECO:0000313" key="4">
    <source>
        <dbReference type="Proteomes" id="UP000019849"/>
    </source>
</evidence>
<dbReference type="GO" id="GO:0016787">
    <property type="term" value="F:hydrolase activity"/>
    <property type="evidence" value="ECO:0007669"/>
    <property type="project" value="UniProtKB-KW"/>
</dbReference>
<proteinExistence type="predicted"/>
<gene>
    <name evidence="2" type="ORF">BG36_06340</name>
    <name evidence="3" type="ORF">DES43_10410</name>
</gene>
<reference evidence="2 4" key="1">
    <citation type="submission" date="2014-02" db="EMBL/GenBank/DDBJ databases">
        <title>Aquamicrobium defluvii Genome sequencing.</title>
        <authorList>
            <person name="Wang X."/>
        </authorList>
    </citation>
    <scope>NUCLEOTIDE SEQUENCE [LARGE SCALE GENOMIC DNA]</scope>
    <source>
        <strain evidence="2 4">W13Z1</strain>
    </source>
</reference>
<evidence type="ECO:0000313" key="2">
    <source>
        <dbReference type="EMBL" id="EXL06665.1"/>
    </source>
</evidence>
<name>A0A011VDY3_9HYPH</name>
<accession>A0A011VDY3</accession>
<reference evidence="3 5" key="2">
    <citation type="submission" date="2019-03" db="EMBL/GenBank/DDBJ databases">
        <title>Genomic Encyclopedia of Type Strains, Phase IV (KMG-IV): sequencing the most valuable type-strain genomes for metagenomic binning, comparative biology and taxonomic classification.</title>
        <authorList>
            <person name="Goeker M."/>
        </authorList>
    </citation>
    <scope>NUCLEOTIDE SEQUENCE [LARGE SCALE GENOMIC DNA]</scope>
    <source>
        <strain evidence="3 5">DSM 11603</strain>
    </source>
</reference>
<dbReference type="STRING" id="69279.BG36_06340"/>
<evidence type="ECO:0000313" key="3">
    <source>
        <dbReference type="EMBL" id="TDR36700.1"/>
    </source>
</evidence>
<dbReference type="Pfam" id="PF00149">
    <property type="entry name" value="Metallophos"/>
    <property type="match status" value="1"/>
</dbReference>
<evidence type="ECO:0000313" key="5">
    <source>
        <dbReference type="Proteomes" id="UP000294958"/>
    </source>
</evidence>
<dbReference type="HOGENOM" id="CLU_060372_3_0_5"/>
<dbReference type="EMBL" id="JENY01000016">
    <property type="protein sequence ID" value="EXL06665.1"/>
    <property type="molecule type" value="Genomic_DNA"/>
</dbReference>
<organism evidence="2 4">
    <name type="scientific">Aquamicrobium defluvii</name>
    <dbReference type="NCBI Taxonomy" id="69279"/>
    <lineage>
        <taxon>Bacteria</taxon>
        <taxon>Pseudomonadati</taxon>
        <taxon>Pseudomonadota</taxon>
        <taxon>Alphaproteobacteria</taxon>
        <taxon>Hyphomicrobiales</taxon>
        <taxon>Phyllobacteriaceae</taxon>
        <taxon>Aquamicrobium</taxon>
    </lineage>
</organism>
<dbReference type="OrthoDB" id="356681at2"/>
<dbReference type="Proteomes" id="UP000294958">
    <property type="component" value="Unassembled WGS sequence"/>
</dbReference>
<dbReference type="EMBL" id="SNZF01000004">
    <property type="protein sequence ID" value="TDR36700.1"/>
    <property type="molecule type" value="Genomic_DNA"/>
</dbReference>
<dbReference type="PATRIC" id="fig|69279.3.peg.2655"/>
<feature type="domain" description="Calcineurin-like phosphoesterase" evidence="1">
    <location>
        <begin position="1"/>
        <end position="233"/>
    </location>
</feature>
<protein>
    <submittedName>
        <fullName evidence="2">Phosphatase</fullName>
    </submittedName>
    <submittedName>
        <fullName evidence="3">Putative phosphohydrolase</fullName>
    </submittedName>
</protein>
<dbReference type="eggNOG" id="COG1409">
    <property type="taxonomic scope" value="Bacteria"/>
</dbReference>
<comment type="caution">
    <text evidence="2">The sequence shown here is derived from an EMBL/GenBank/DDBJ whole genome shotgun (WGS) entry which is preliminary data.</text>
</comment>
<keyword evidence="3" id="KW-0378">Hydrolase</keyword>
<dbReference type="PANTHER" id="PTHR37844:SF2">
    <property type="entry name" value="SER_THR PROTEIN PHOSPHATASE SUPERFAMILY (AFU_ORTHOLOGUE AFUA_1G14840)"/>
    <property type="match status" value="1"/>
</dbReference>
<evidence type="ECO:0000259" key="1">
    <source>
        <dbReference type="Pfam" id="PF00149"/>
    </source>
</evidence>
<dbReference type="AlphaFoldDB" id="A0A011VDY3"/>
<dbReference type="PANTHER" id="PTHR37844">
    <property type="entry name" value="SER/THR PROTEIN PHOSPHATASE SUPERFAMILY (AFU_ORTHOLOGUE AFUA_1G14840)"/>
    <property type="match status" value="1"/>
</dbReference>
<sequence>MRIWIMSDLHQEFSELRWRPAKTPDHDVLVLAGDIDVTCAKAIEYARALSDKPIVIVAGNHEFYGQNLDRQLADARQKAGAIENLFYLENETVVIGGTRFIGSTLWMDFELLGEPFSLQCQREAIKYMNDFRMIEVEPDEVDLTGPQRHSGKVYFSPRHTGRRHDMSAAFIQTELSQPFDGPTVVVTHHAPHRYSIPARRQNGLLSACYASDLSDLMLSGHPDLWVHGHVHDPVDYEIGHCRVVSNPRGYPGETGSFEEGLVIELDARNEDRPAPTLRPSRKAISLDRFYEIVKGTGAEPTTIELAAAGAWVEHYYSTLRHGGDTQRMANHLGMSIKDLAERFDELNPITGPHEA</sequence>
<dbReference type="RefSeq" id="WP_051520596.1">
    <property type="nucleotide sequence ID" value="NZ_KK073889.1"/>
</dbReference>
<keyword evidence="5" id="KW-1185">Reference proteome</keyword>
<dbReference type="Gene3D" id="3.60.21.10">
    <property type="match status" value="1"/>
</dbReference>
<dbReference type="SUPFAM" id="SSF56300">
    <property type="entry name" value="Metallo-dependent phosphatases"/>
    <property type="match status" value="1"/>
</dbReference>